<reference evidence="3" key="1">
    <citation type="submission" date="2009-12" db="EMBL/GenBank/DDBJ databases">
        <title>Complete sequence of Treponema primitia strain ZAS-2.</title>
        <authorList>
            <person name="Tetu S.G."/>
            <person name="Matson E."/>
            <person name="Ren Q."/>
            <person name="Seshadri R."/>
            <person name="Elbourne L."/>
            <person name="Hassan K.A."/>
            <person name="Durkin A."/>
            <person name="Radune D."/>
            <person name="Mohamoud Y."/>
            <person name="Shay R."/>
            <person name="Jin S."/>
            <person name="Zhang X."/>
            <person name="Lucey K."/>
            <person name="Ballor N.R."/>
            <person name="Ottesen E."/>
            <person name="Rosenthal R."/>
            <person name="Allen A."/>
            <person name="Leadbetter J.R."/>
            <person name="Paulsen I.T."/>
        </authorList>
    </citation>
    <scope>NUCLEOTIDE SEQUENCE [LARGE SCALE GENOMIC DNA]</scope>
    <source>
        <strain evidence="3">ATCC BAA-887 / DSM 12427 / ZAS-2</strain>
    </source>
</reference>
<sequence>MSNDRYEDFSINTILGPGASINGDIESGGFTRVDGSIQGNLTARGRVVVGERARMKGNITGTTVTIGGVVYGNILADERIIILNTALVLGDIITRRIQADEGCLIHGKVTVCQSDEAWDRAVAEHRDAQGVKSALSAFSHSKKASRSGGSNG</sequence>
<dbReference type="HOGENOM" id="CLU_072799_6_5_12"/>
<reference evidence="2 3" key="2">
    <citation type="journal article" date="2011" name="ISME J.">
        <title>RNA-seq reveals cooperative metabolic interactions between two termite-gut spirochete species in co-culture.</title>
        <authorList>
            <person name="Rosenthal A.Z."/>
            <person name="Matson E.G."/>
            <person name="Eldar A."/>
            <person name="Leadbetter J.R."/>
        </authorList>
    </citation>
    <scope>NUCLEOTIDE SEQUENCE [LARGE SCALE GENOMIC DNA]</scope>
    <source>
        <strain evidence="3">ATCC BAA-887 / DSM 12427 / ZAS-2</strain>
    </source>
</reference>
<dbReference type="EMBL" id="CP001843">
    <property type="protein sequence ID" value="AEF86431.1"/>
    <property type="molecule type" value="Genomic_DNA"/>
</dbReference>
<dbReference type="PANTHER" id="PTHR35024:SF4">
    <property type="entry name" value="POLYMER-FORMING CYTOSKELETAL PROTEIN"/>
    <property type="match status" value="1"/>
</dbReference>
<name>F5YNH5_TREPZ</name>
<proteinExistence type="inferred from homology"/>
<dbReference type="RefSeq" id="WP_015707247.1">
    <property type="nucleotide sequence ID" value="NC_015578.1"/>
</dbReference>
<dbReference type="Pfam" id="PF04519">
    <property type="entry name" value="Bactofilin"/>
    <property type="match status" value="1"/>
</dbReference>
<dbReference type="KEGG" id="tpi:TREPR_3008"/>
<dbReference type="OrthoDB" id="350414at2"/>
<dbReference type="STRING" id="545694.TREPR_3008"/>
<evidence type="ECO:0000256" key="1">
    <source>
        <dbReference type="ARBA" id="ARBA00044755"/>
    </source>
</evidence>
<dbReference type="InterPro" id="IPR007607">
    <property type="entry name" value="BacA/B"/>
</dbReference>
<gene>
    <name evidence="2" type="ordered locus">TREPR_3008</name>
</gene>
<evidence type="ECO:0000313" key="2">
    <source>
        <dbReference type="EMBL" id="AEF86431.1"/>
    </source>
</evidence>
<accession>F5YNH5</accession>
<evidence type="ECO:0000313" key="3">
    <source>
        <dbReference type="Proteomes" id="UP000009223"/>
    </source>
</evidence>
<keyword evidence="3" id="KW-1185">Reference proteome</keyword>
<dbReference type="AlphaFoldDB" id="F5YNH5"/>
<protein>
    <recommendedName>
        <fullName evidence="4">Polymer-forming cytoskeletal protein</fullName>
    </recommendedName>
</protein>
<organism evidence="2 3">
    <name type="scientific">Treponema primitia (strain ATCC BAA-887 / DSM 12427 / ZAS-2)</name>
    <dbReference type="NCBI Taxonomy" id="545694"/>
    <lineage>
        <taxon>Bacteria</taxon>
        <taxon>Pseudomonadati</taxon>
        <taxon>Spirochaetota</taxon>
        <taxon>Spirochaetia</taxon>
        <taxon>Spirochaetales</taxon>
        <taxon>Treponemataceae</taxon>
        <taxon>Treponema</taxon>
    </lineage>
</organism>
<dbReference type="Proteomes" id="UP000009223">
    <property type="component" value="Chromosome"/>
</dbReference>
<dbReference type="eggNOG" id="COG1664">
    <property type="taxonomic scope" value="Bacteria"/>
</dbReference>
<comment type="similarity">
    <text evidence="1">Belongs to the bactofilin family.</text>
</comment>
<dbReference type="PANTHER" id="PTHR35024">
    <property type="entry name" value="HYPOTHETICAL CYTOSOLIC PROTEIN"/>
    <property type="match status" value="1"/>
</dbReference>
<evidence type="ECO:0008006" key="4">
    <source>
        <dbReference type="Google" id="ProtNLM"/>
    </source>
</evidence>